<evidence type="ECO:0008006" key="4">
    <source>
        <dbReference type="Google" id="ProtNLM"/>
    </source>
</evidence>
<gene>
    <name evidence="2" type="ORF">NCTC13184_05760</name>
</gene>
<reference evidence="2 3" key="1">
    <citation type="submission" date="2018-06" db="EMBL/GenBank/DDBJ databases">
        <authorList>
            <consortium name="Pathogen Informatics"/>
            <person name="Doyle S."/>
        </authorList>
    </citation>
    <scope>NUCLEOTIDE SEQUENCE [LARGE SCALE GENOMIC DNA]</scope>
    <source>
        <strain evidence="2 3">NCTC13184</strain>
    </source>
</reference>
<feature type="compositionally biased region" description="Low complexity" evidence="1">
    <location>
        <begin position="340"/>
        <end position="350"/>
    </location>
</feature>
<accession>A0A378X0T1</accession>
<protein>
    <recommendedName>
        <fullName evidence="4">Capsid maturation protease</fullName>
    </recommendedName>
</protein>
<organism evidence="2 3">
    <name type="scientific">Nocardia africana</name>
    <dbReference type="NCBI Taxonomy" id="134964"/>
    <lineage>
        <taxon>Bacteria</taxon>
        <taxon>Bacillati</taxon>
        <taxon>Actinomycetota</taxon>
        <taxon>Actinomycetes</taxon>
        <taxon>Mycobacteriales</taxon>
        <taxon>Nocardiaceae</taxon>
        <taxon>Nocardia</taxon>
    </lineage>
</organism>
<sequence length="567" mass="62130">MPPLLPPASAEYYSEQRDITAKVLRAARDIWGQRPPAEFDEWFAANADRLVATITAGQAKAVSGADDYVGRVLDQLGTPVDPDVGIDASRLVGIASDGRDLEGLLYGAIVHAKHDVGQGYSPSLAWEKASKTLLQYTQTQVADAARVATGLAITARPGVGYVRLINVPCCPRCAVLAGRWYKKASFQRHPGCDCRNIPASEDVADDLTTDPRAYFDSLSNEQQDKIFGKASAEAIRDGADISQVVNAERGMKVAGVYGRELAITTEGVTKRGIAGKAIRARGRNAKTTPRLMPEAIYQIAEDRAEVLSLLRKNGYIFDGQPKRVPKPTPQPAAPKPAPAPAVEAAPVETPNIGEAAPKRKARKTSPFAGQSTADLEARMFAKAEAGIVDDEFDALAAEIDRRTLRAQVERERRAAAREAKNRTADSTYEQLLARGVDDEEAIERAYGVPVEKQRRYNATSTLNSWGYEGKSLDAQIRAWHKDEAYRAWLQAENDTNGYMLSKAGEKAGTDPRRLWSMPEAQARKHASEELRAWWDEHGRVTKAELKAQLLDPTELARIQSSRRDFLA</sequence>
<evidence type="ECO:0000313" key="3">
    <source>
        <dbReference type="Proteomes" id="UP000255082"/>
    </source>
</evidence>
<evidence type="ECO:0000313" key="2">
    <source>
        <dbReference type="EMBL" id="SUA47220.1"/>
    </source>
</evidence>
<dbReference type="Proteomes" id="UP000255082">
    <property type="component" value="Unassembled WGS sequence"/>
</dbReference>
<dbReference type="AlphaFoldDB" id="A0A378X0T1"/>
<evidence type="ECO:0000256" key="1">
    <source>
        <dbReference type="SAM" id="MobiDB-lite"/>
    </source>
</evidence>
<dbReference type="EMBL" id="UGRU01000001">
    <property type="protein sequence ID" value="SUA47220.1"/>
    <property type="molecule type" value="Genomic_DNA"/>
</dbReference>
<feature type="compositionally biased region" description="Pro residues" evidence="1">
    <location>
        <begin position="326"/>
        <end position="339"/>
    </location>
</feature>
<proteinExistence type="predicted"/>
<feature type="region of interest" description="Disordered" evidence="1">
    <location>
        <begin position="318"/>
        <end position="370"/>
    </location>
</feature>
<name>A0A378X0T1_9NOCA</name>
<dbReference type="RefSeq" id="WP_062962859.1">
    <property type="nucleotide sequence ID" value="NZ_JAJFOE010000001.1"/>
</dbReference>